<keyword evidence="2 8" id="KW-0833">Ubl conjugation pathway</keyword>
<sequence>MASRKELARAMKRLGDEIRAYDNVENETFLFLRPVNDEDLLHWEAVLKGPAGSAYEGGLWHLSIEIPPKYPFAPPTIIFTNKILHPNIDFNEGKICLSVLTSEHWTPAGNLETTLRAIQQLLTDPNPDSPLNVEISVLLRKGDIAGYESLVRYLTEEQRWEEPRNPRR</sequence>
<dbReference type="VEuPathDB" id="FungiDB:PDIP_10330"/>
<dbReference type="SMART" id="SM00212">
    <property type="entry name" value="UBCc"/>
    <property type="match status" value="1"/>
</dbReference>
<dbReference type="InterPro" id="IPR050113">
    <property type="entry name" value="Ub_conjugating_enzyme"/>
</dbReference>
<evidence type="ECO:0000313" key="11">
    <source>
        <dbReference type="Proteomes" id="UP000595662"/>
    </source>
</evidence>
<gene>
    <name evidence="10" type="ORF">Pdw03_5939</name>
</gene>
<name>A0A7T7BQF5_PENDI</name>
<dbReference type="KEGG" id="pdp:PDIP_10330"/>
<dbReference type="SUPFAM" id="SSF54495">
    <property type="entry name" value="UBC-like"/>
    <property type="match status" value="1"/>
</dbReference>
<proteinExistence type="inferred from homology"/>
<protein>
    <recommendedName>
        <fullName evidence="3">Ubiquitin-conjugating enzyme E2 2</fullName>
    </recommendedName>
    <alternativeName>
        <fullName evidence="5">E2 ubiquitin-conjugating enzyme 2</fullName>
    </alternativeName>
    <alternativeName>
        <fullName evidence="6">Ubiquitin carrier protein UBC2</fullName>
    </alternativeName>
    <alternativeName>
        <fullName evidence="4">Ubiquitin-protein ligase UBC2</fullName>
    </alternativeName>
</protein>
<keyword evidence="8" id="KW-0067">ATP-binding</keyword>
<feature type="domain" description="UBC core" evidence="9">
    <location>
        <begin position="9"/>
        <end position="160"/>
    </location>
</feature>
<evidence type="ECO:0000256" key="6">
    <source>
        <dbReference type="ARBA" id="ARBA00042190"/>
    </source>
</evidence>
<dbReference type="PANTHER" id="PTHR24067">
    <property type="entry name" value="UBIQUITIN-CONJUGATING ENZYME E2"/>
    <property type="match status" value="1"/>
</dbReference>
<comment type="similarity">
    <text evidence="8">Belongs to the ubiquitin-conjugating enzyme family.</text>
</comment>
<keyword evidence="1" id="KW-0808">Transferase</keyword>
<dbReference type="GO" id="GO:0005524">
    <property type="term" value="F:ATP binding"/>
    <property type="evidence" value="ECO:0007669"/>
    <property type="project" value="UniProtKB-UniRule"/>
</dbReference>
<evidence type="ECO:0000256" key="3">
    <source>
        <dbReference type="ARBA" id="ARBA00039884"/>
    </source>
</evidence>
<evidence type="ECO:0000259" key="9">
    <source>
        <dbReference type="PROSITE" id="PS50127"/>
    </source>
</evidence>
<dbReference type="GO" id="GO:0016740">
    <property type="term" value="F:transferase activity"/>
    <property type="evidence" value="ECO:0007669"/>
    <property type="project" value="UniProtKB-KW"/>
</dbReference>
<dbReference type="Gene3D" id="3.10.110.10">
    <property type="entry name" value="Ubiquitin Conjugating Enzyme"/>
    <property type="match status" value="1"/>
</dbReference>
<evidence type="ECO:0000313" key="10">
    <source>
        <dbReference type="EMBL" id="QQK48304.1"/>
    </source>
</evidence>
<dbReference type="CDD" id="cd23812">
    <property type="entry name" value="UBCc_ScPEX4-like"/>
    <property type="match status" value="1"/>
</dbReference>
<accession>A0A7T7BQF5</accession>
<dbReference type="OMA" id="WRAVMKG"/>
<feature type="active site" description="Glycyl thioester intermediate" evidence="7">
    <location>
        <position position="96"/>
    </location>
</feature>
<evidence type="ECO:0000256" key="1">
    <source>
        <dbReference type="ARBA" id="ARBA00022679"/>
    </source>
</evidence>
<dbReference type="InterPro" id="IPR000608">
    <property type="entry name" value="UBC"/>
</dbReference>
<evidence type="ECO:0000256" key="4">
    <source>
        <dbReference type="ARBA" id="ARBA00041569"/>
    </source>
</evidence>
<dbReference type="InterPro" id="IPR016135">
    <property type="entry name" value="UBQ-conjugating_enzyme/RWD"/>
</dbReference>
<evidence type="ECO:0000256" key="8">
    <source>
        <dbReference type="RuleBase" id="RU362109"/>
    </source>
</evidence>
<dbReference type="RefSeq" id="XP_014538418.1">
    <property type="nucleotide sequence ID" value="XM_014682932.1"/>
</dbReference>
<evidence type="ECO:0000256" key="2">
    <source>
        <dbReference type="ARBA" id="ARBA00022786"/>
    </source>
</evidence>
<evidence type="ECO:0000256" key="7">
    <source>
        <dbReference type="PROSITE-ProRule" id="PRU10133"/>
    </source>
</evidence>
<dbReference type="EMBL" id="CP060779">
    <property type="protein sequence ID" value="QQK48304.1"/>
    <property type="molecule type" value="Genomic_DNA"/>
</dbReference>
<dbReference type="PROSITE" id="PS50127">
    <property type="entry name" value="UBC_2"/>
    <property type="match status" value="1"/>
</dbReference>
<keyword evidence="8" id="KW-0547">Nucleotide-binding</keyword>
<dbReference type="Proteomes" id="UP000595662">
    <property type="component" value="Chromosome 6"/>
</dbReference>
<dbReference type="GeneID" id="26229356"/>
<dbReference type="PROSITE" id="PS00183">
    <property type="entry name" value="UBC_1"/>
    <property type="match status" value="1"/>
</dbReference>
<organism evidence="10 11">
    <name type="scientific">Penicillium digitatum</name>
    <name type="common">Green mold</name>
    <dbReference type="NCBI Taxonomy" id="36651"/>
    <lineage>
        <taxon>Eukaryota</taxon>
        <taxon>Fungi</taxon>
        <taxon>Dikarya</taxon>
        <taxon>Ascomycota</taxon>
        <taxon>Pezizomycotina</taxon>
        <taxon>Eurotiomycetes</taxon>
        <taxon>Eurotiomycetidae</taxon>
        <taxon>Eurotiales</taxon>
        <taxon>Aspergillaceae</taxon>
        <taxon>Penicillium</taxon>
    </lineage>
</organism>
<evidence type="ECO:0000256" key="5">
    <source>
        <dbReference type="ARBA" id="ARBA00042179"/>
    </source>
</evidence>
<dbReference type="Pfam" id="PF00179">
    <property type="entry name" value="UQ_con"/>
    <property type="match status" value="1"/>
</dbReference>
<dbReference type="AlphaFoldDB" id="A0A7T7BQF5"/>
<dbReference type="InterPro" id="IPR023313">
    <property type="entry name" value="UBQ-conjugating_AS"/>
</dbReference>
<reference evidence="10 11" key="1">
    <citation type="submission" date="2020-08" db="EMBL/GenBank/DDBJ databases">
        <title>The completed genome sequence of the pathogenic ascomycete fungus Penicillium digitatum.</title>
        <authorList>
            <person name="Wang M."/>
        </authorList>
    </citation>
    <scope>NUCLEOTIDE SEQUENCE [LARGE SCALE GENOMIC DNA]</scope>
    <source>
        <strain evidence="10 11">PdW03</strain>
    </source>
</reference>